<gene>
    <name evidence="1" type="ORF">ACFSW4_11710</name>
</gene>
<dbReference type="Pfam" id="PF09932">
    <property type="entry name" value="DUF2164"/>
    <property type="match status" value="1"/>
</dbReference>
<dbReference type="InterPro" id="IPR018680">
    <property type="entry name" value="DUF2164"/>
</dbReference>
<proteinExistence type="predicted"/>
<dbReference type="Proteomes" id="UP001597452">
    <property type="component" value="Unassembled WGS sequence"/>
</dbReference>
<comment type="caution">
    <text evidence="1">The sequence shown here is derived from an EMBL/GenBank/DDBJ whole genome shotgun (WGS) entry which is preliminary data.</text>
</comment>
<dbReference type="EMBL" id="JBHUMZ010000025">
    <property type="protein sequence ID" value="MFD2639537.1"/>
    <property type="molecule type" value="Genomic_DNA"/>
</dbReference>
<dbReference type="RefSeq" id="WP_377329466.1">
    <property type="nucleotide sequence ID" value="NZ_JBHUMZ010000025.1"/>
</dbReference>
<sequence length="79" mass="9398">MFNIKPENKRRMIEQIQTYFYEERGDEIGEIAAESFLEFMTEELGPHFYNKGIEDAKNLVEQKVMNIDEDLLALERPIK</sequence>
<protein>
    <submittedName>
        <fullName evidence="1">DUF2164 domain-containing protein</fullName>
    </submittedName>
</protein>
<reference evidence="2" key="1">
    <citation type="journal article" date="2019" name="Int. J. Syst. Evol. Microbiol.">
        <title>The Global Catalogue of Microorganisms (GCM) 10K type strain sequencing project: providing services to taxonomists for standard genome sequencing and annotation.</title>
        <authorList>
            <consortium name="The Broad Institute Genomics Platform"/>
            <consortium name="The Broad Institute Genome Sequencing Center for Infectious Disease"/>
            <person name="Wu L."/>
            <person name="Ma J."/>
        </authorList>
    </citation>
    <scope>NUCLEOTIDE SEQUENCE [LARGE SCALE GENOMIC DNA]</scope>
    <source>
        <strain evidence="2">TISTR 1571</strain>
    </source>
</reference>
<organism evidence="1 2">
    <name type="scientific">Piscibacillus salipiscarius</name>
    <dbReference type="NCBI Taxonomy" id="299480"/>
    <lineage>
        <taxon>Bacteria</taxon>
        <taxon>Bacillati</taxon>
        <taxon>Bacillota</taxon>
        <taxon>Bacilli</taxon>
        <taxon>Bacillales</taxon>
        <taxon>Bacillaceae</taxon>
        <taxon>Piscibacillus</taxon>
    </lineage>
</organism>
<evidence type="ECO:0000313" key="1">
    <source>
        <dbReference type="EMBL" id="MFD2639537.1"/>
    </source>
</evidence>
<name>A0ABW5QCW8_9BACI</name>
<keyword evidence="2" id="KW-1185">Reference proteome</keyword>
<evidence type="ECO:0000313" key="2">
    <source>
        <dbReference type="Proteomes" id="UP001597452"/>
    </source>
</evidence>
<accession>A0ABW5QCW8</accession>